<gene>
    <name evidence="3" type="ORF">BJ875DRAFT_545767</name>
</gene>
<keyword evidence="4" id="KW-1185">Reference proteome</keyword>
<evidence type="ECO:0000256" key="2">
    <source>
        <dbReference type="SAM" id="Phobius"/>
    </source>
</evidence>
<keyword evidence="2" id="KW-0812">Transmembrane</keyword>
<feature type="region of interest" description="Disordered" evidence="1">
    <location>
        <begin position="92"/>
        <end position="112"/>
    </location>
</feature>
<name>A0A9P7YDE3_9HELO</name>
<dbReference type="AlphaFoldDB" id="A0A9P7YDE3"/>
<feature type="region of interest" description="Disordered" evidence="1">
    <location>
        <begin position="37"/>
        <end position="64"/>
    </location>
</feature>
<keyword evidence="2" id="KW-0472">Membrane</keyword>
<keyword evidence="2" id="KW-1133">Transmembrane helix</keyword>
<evidence type="ECO:0000313" key="3">
    <source>
        <dbReference type="EMBL" id="KAG9230958.1"/>
    </source>
</evidence>
<evidence type="ECO:0000256" key="1">
    <source>
        <dbReference type="SAM" id="MobiDB-lite"/>
    </source>
</evidence>
<protein>
    <submittedName>
        <fullName evidence="3">Uncharacterized protein</fullName>
    </submittedName>
</protein>
<sequence length="138" mass="15764">MHKLPKADFSRQRMTRELEHWDQCLREKDPLRPVALWEEGSPNVPRRVHQEPPNPPEDRGASSLSTNDILTLTFGIGSSLISFLAILATRRSHTTKNKSPPGDVEKPTINGQNGKIEQGIMVMEELRLQRWTSMRRGE</sequence>
<accession>A0A9P7YDE3</accession>
<organism evidence="3 4">
    <name type="scientific">Amylocarpus encephaloides</name>
    <dbReference type="NCBI Taxonomy" id="45428"/>
    <lineage>
        <taxon>Eukaryota</taxon>
        <taxon>Fungi</taxon>
        <taxon>Dikarya</taxon>
        <taxon>Ascomycota</taxon>
        <taxon>Pezizomycotina</taxon>
        <taxon>Leotiomycetes</taxon>
        <taxon>Helotiales</taxon>
        <taxon>Helotiales incertae sedis</taxon>
        <taxon>Amylocarpus</taxon>
    </lineage>
</organism>
<dbReference type="OrthoDB" id="3474120at2759"/>
<proteinExistence type="predicted"/>
<dbReference type="Proteomes" id="UP000824998">
    <property type="component" value="Unassembled WGS sequence"/>
</dbReference>
<dbReference type="EMBL" id="MU251633">
    <property type="protein sequence ID" value="KAG9230958.1"/>
    <property type="molecule type" value="Genomic_DNA"/>
</dbReference>
<reference evidence="3" key="1">
    <citation type="journal article" date="2021" name="IMA Fungus">
        <title>Genomic characterization of three marine fungi, including Emericellopsis atlantica sp. nov. with signatures of a generalist lifestyle and marine biomass degradation.</title>
        <authorList>
            <person name="Hagestad O.C."/>
            <person name="Hou L."/>
            <person name="Andersen J.H."/>
            <person name="Hansen E.H."/>
            <person name="Altermark B."/>
            <person name="Li C."/>
            <person name="Kuhnert E."/>
            <person name="Cox R.J."/>
            <person name="Crous P.W."/>
            <person name="Spatafora J.W."/>
            <person name="Lail K."/>
            <person name="Amirebrahimi M."/>
            <person name="Lipzen A."/>
            <person name="Pangilinan J."/>
            <person name="Andreopoulos W."/>
            <person name="Hayes R.D."/>
            <person name="Ng V."/>
            <person name="Grigoriev I.V."/>
            <person name="Jackson S.A."/>
            <person name="Sutton T.D.S."/>
            <person name="Dobson A.D.W."/>
            <person name="Rama T."/>
        </authorList>
    </citation>
    <scope>NUCLEOTIDE SEQUENCE</scope>
    <source>
        <strain evidence="3">TRa018bII</strain>
    </source>
</reference>
<feature type="transmembrane region" description="Helical" evidence="2">
    <location>
        <begin position="69"/>
        <end position="88"/>
    </location>
</feature>
<comment type="caution">
    <text evidence="3">The sequence shown here is derived from an EMBL/GenBank/DDBJ whole genome shotgun (WGS) entry which is preliminary data.</text>
</comment>
<evidence type="ECO:0000313" key="4">
    <source>
        <dbReference type="Proteomes" id="UP000824998"/>
    </source>
</evidence>